<comment type="caution">
    <text evidence="2">The sequence shown here is derived from an EMBL/GenBank/DDBJ whole genome shotgun (WGS) entry which is preliminary data.</text>
</comment>
<evidence type="ECO:0000313" key="3">
    <source>
        <dbReference type="Proteomes" id="UP000481033"/>
    </source>
</evidence>
<dbReference type="SUPFAM" id="SSF47413">
    <property type="entry name" value="lambda repressor-like DNA-binding domains"/>
    <property type="match status" value="1"/>
</dbReference>
<keyword evidence="3" id="KW-1185">Reference proteome</keyword>
<accession>A0A6M0RUK9</accession>
<dbReference type="CDD" id="cd00093">
    <property type="entry name" value="HTH_XRE"/>
    <property type="match status" value="1"/>
</dbReference>
<reference evidence="2 3" key="1">
    <citation type="journal article" date="2020" name="Microb. Ecol.">
        <title>Ecogenomics of the Marine Benthic Filamentous Cyanobacterium Adonisia.</title>
        <authorList>
            <person name="Walter J.M."/>
            <person name="Coutinho F.H."/>
            <person name="Leomil L."/>
            <person name="Hargreaves P.I."/>
            <person name="Campeao M.E."/>
            <person name="Vieira V.V."/>
            <person name="Silva B.S."/>
            <person name="Fistarol G.O."/>
            <person name="Salomon P.S."/>
            <person name="Sawabe T."/>
            <person name="Mino S."/>
            <person name="Hosokawa M."/>
            <person name="Miyashita H."/>
            <person name="Maruyama F."/>
            <person name="van Verk M.C."/>
            <person name="Dutilh B.E."/>
            <person name="Thompson C.C."/>
            <person name="Thompson F.L."/>
        </authorList>
    </citation>
    <scope>NUCLEOTIDE SEQUENCE [LARGE SCALE GENOMIC DNA]</scope>
    <source>
        <strain evidence="2 3">CCMR0081</strain>
    </source>
</reference>
<dbReference type="InterPro" id="IPR001387">
    <property type="entry name" value="Cro/C1-type_HTH"/>
</dbReference>
<evidence type="ECO:0000313" key="2">
    <source>
        <dbReference type="EMBL" id="NEZ59463.1"/>
    </source>
</evidence>
<feature type="domain" description="HTH cro/C1-type" evidence="1">
    <location>
        <begin position="18"/>
        <end position="78"/>
    </location>
</feature>
<name>A0A6M0RUK9_9CYAN</name>
<proteinExistence type="predicted"/>
<dbReference type="Proteomes" id="UP000481033">
    <property type="component" value="Unassembled WGS sequence"/>
</dbReference>
<gene>
    <name evidence="2" type="ORF">DXZ20_28225</name>
</gene>
<dbReference type="EMBL" id="QXHD01000004">
    <property type="protein sequence ID" value="NEZ59463.1"/>
    <property type="molecule type" value="Genomic_DNA"/>
</dbReference>
<dbReference type="InterPro" id="IPR010982">
    <property type="entry name" value="Lambda_DNA-bd_dom_sf"/>
</dbReference>
<protein>
    <submittedName>
        <fullName evidence="2">XRE family transcriptional regulator</fullName>
    </submittedName>
</protein>
<organism evidence="2 3">
    <name type="scientific">Adonisia turfae CCMR0081</name>
    <dbReference type="NCBI Taxonomy" id="2292702"/>
    <lineage>
        <taxon>Bacteria</taxon>
        <taxon>Bacillati</taxon>
        <taxon>Cyanobacteriota</taxon>
        <taxon>Adonisia</taxon>
        <taxon>Adonisia turfae</taxon>
    </lineage>
</organism>
<dbReference type="PROSITE" id="PS50943">
    <property type="entry name" value="HTH_CROC1"/>
    <property type="match status" value="1"/>
</dbReference>
<dbReference type="Gene3D" id="1.10.260.40">
    <property type="entry name" value="lambda repressor-like DNA-binding domains"/>
    <property type="match status" value="1"/>
</dbReference>
<dbReference type="GO" id="GO:0003677">
    <property type="term" value="F:DNA binding"/>
    <property type="evidence" value="ECO:0007669"/>
    <property type="project" value="InterPro"/>
</dbReference>
<dbReference type="AlphaFoldDB" id="A0A6M0RUK9"/>
<sequence>METTQKIQTPETRMAALLRGVRAEAGLKQTELGVLIGAELKIAPVGQMTISRWENDGTVPGCYLGAISRVCRVDVGRLLV</sequence>
<evidence type="ECO:0000259" key="1">
    <source>
        <dbReference type="PROSITE" id="PS50943"/>
    </source>
</evidence>
<dbReference type="RefSeq" id="WP_163702411.1">
    <property type="nucleotide sequence ID" value="NZ_QXHD01000004.1"/>
</dbReference>